<dbReference type="EMBL" id="JBHUOM010000023">
    <property type="protein sequence ID" value="MFD2936177.1"/>
    <property type="molecule type" value="Genomic_DNA"/>
</dbReference>
<sequence length="28" mass="3091">MSGNEVLVGEAALPVGHTYHRELVDRLQ</sequence>
<name>A0ABW6ANR7_9BACT</name>
<accession>A0ABW6ANR7</accession>
<protein>
    <submittedName>
        <fullName evidence="1">Uncharacterized protein</fullName>
    </submittedName>
</protein>
<comment type="caution">
    <text evidence="1">The sequence shown here is derived from an EMBL/GenBank/DDBJ whole genome shotgun (WGS) entry which is preliminary data.</text>
</comment>
<gene>
    <name evidence="1" type="ORF">ACFS25_20510</name>
</gene>
<organism evidence="1 2">
    <name type="scientific">Spirosoma flavum</name>
    <dbReference type="NCBI Taxonomy" id="2048557"/>
    <lineage>
        <taxon>Bacteria</taxon>
        <taxon>Pseudomonadati</taxon>
        <taxon>Bacteroidota</taxon>
        <taxon>Cytophagia</taxon>
        <taxon>Cytophagales</taxon>
        <taxon>Cytophagaceae</taxon>
        <taxon>Spirosoma</taxon>
    </lineage>
</organism>
<evidence type="ECO:0000313" key="2">
    <source>
        <dbReference type="Proteomes" id="UP001597512"/>
    </source>
</evidence>
<dbReference type="RefSeq" id="WP_381507022.1">
    <property type="nucleotide sequence ID" value="NZ_JBHUOM010000023.1"/>
</dbReference>
<reference evidence="2" key="1">
    <citation type="journal article" date="2019" name="Int. J. Syst. Evol. Microbiol.">
        <title>The Global Catalogue of Microorganisms (GCM) 10K type strain sequencing project: providing services to taxonomists for standard genome sequencing and annotation.</title>
        <authorList>
            <consortium name="The Broad Institute Genomics Platform"/>
            <consortium name="The Broad Institute Genome Sequencing Center for Infectious Disease"/>
            <person name="Wu L."/>
            <person name="Ma J."/>
        </authorList>
    </citation>
    <scope>NUCLEOTIDE SEQUENCE [LARGE SCALE GENOMIC DNA]</scope>
    <source>
        <strain evidence="2">KCTC 52490</strain>
    </source>
</reference>
<proteinExistence type="predicted"/>
<keyword evidence="2" id="KW-1185">Reference proteome</keyword>
<evidence type="ECO:0000313" key="1">
    <source>
        <dbReference type="EMBL" id="MFD2936177.1"/>
    </source>
</evidence>
<dbReference type="Proteomes" id="UP001597512">
    <property type="component" value="Unassembled WGS sequence"/>
</dbReference>